<dbReference type="InterPro" id="IPR036265">
    <property type="entry name" value="HIT-like_sf"/>
</dbReference>
<dbReference type="AlphaFoldDB" id="A0A561E350"/>
<dbReference type="GO" id="GO:0009117">
    <property type="term" value="P:nucleotide metabolic process"/>
    <property type="evidence" value="ECO:0007669"/>
    <property type="project" value="TreeGrafter"/>
</dbReference>
<sequence>MSDTCLVCDEISGAVPVPGEHLETTDLVTVFQCPVLAPATDIYAGYLFVVPRRHVAGFSGLTDTEAAAVGLAIAHWSKALELAGAERVYVVRTGHAVDHLHVHLIPRWPETPKEVSWLHVDDWDGARRLDSADAAEFVSALRATRSF</sequence>
<evidence type="ECO:0000256" key="1">
    <source>
        <dbReference type="PROSITE-ProRule" id="PRU00464"/>
    </source>
</evidence>
<feature type="domain" description="HIT" evidence="2">
    <location>
        <begin position="45"/>
        <end position="117"/>
    </location>
</feature>
<dbReference type="EMBL" id="VIVQ01000002">
    <property type="protein sequence ID" value="TWE10042.1"/>
    <property type="molecule type" value="Genomic_DNA"/>
</dbReference>
<protein>
    <submittedName>
        <fullName evidence="3">Diadenosine tetraphosphate (Ap4A) HIT family hydrolase</fullName>
    </submittedName>
</protein>
<dbReference type="GO" id="GO:0016787">
    <property type="term" value="F:hydrolase activity"/>
    <property type="evidence" value="ECO:0007669"/>
    <property type="project" value="UniProtKB-KW"/>
</dbReference>
<dbReference type="SUPFAM" id="SSF54197">
    <property type="entry name" value="HIT-like"/>
    <property type="match status" value="1"/>
</dbReference>
<proteinExistence type="predicted"/>
<dbReference type="InterPro" id="IPR001310">
    <property type="entry name" value="Histidine_triad_HIT"/>
</dbReference>
<gene>
    <name evidence="3" type="ORF">BKA23_2390</name>
</gene>
<dbReference type="PROSITE" id="PS51084">
    <property type="entry name" value="HIT_2"/>
    <property type="match status" value="1"/>
</dbReference>
<keyword evidence="3" id="KW-0378">Hydrolase</keyword>
<dbReference type="PANTHER" id="PTHR46648">
    <property type="entry name" value="HIT FAMILY PROTEIN 1"/>
    <property type="match status" value="1"/>
</dbReference>
<keyword evidence="4" id="KW-1185">Reference proteome</keyword>
<dbReference type="Proteomes" id="UP000318297">
    <property type="component" value="Unassembled WGS sequence"/>
</dbReference>
<name>A0A561E350_9MICO</name>
<dbReference type="InterPro" id="IPR011146">
    <property type="entry name" value="HIT-like"/>
</dbReference>
<dbReference type="Gene3D" id="3.30.428.10">
    <property type="entry name" value="HIT-like"/>
    <property type="match status" value="1"/>
</dbReference>
<evidence type="ECO:0000313" key="3">
    <source>
        <dbReference type="EMBL" id="TWE10042.1"/>
    </source>
</evidence>
<reference evidence="3 4" key="1">
    <citation type="submission" date="2019-06" db="EMBL/GenBank/DDBJ databases">
        <title>Sequencing the genomes of 1000 actinobacteria strains.</title>
        <authorList>
            <person name="Klenk H.-P."/>
        </authorList>
    </citation>
    <scope>NUCLEOTIDE SEQUENCE [LARGE SCALE GENOMIC DNA]</scope>
    <source>
        <strain evidence="3 4">DSM 19560</strain>
    </source>
</reference>
<comment type="caution">
    <text evidence="3">The sequence shown here is derived from an EMBL/GenBank/DDBJ whole genome shotgun (WGS) entry which is preliminary data.</text>
</comment>
<accession>A0A561E350</accession>
<evidence type="ECO:0000313" key="4">
    <source>
        <dbReference type="Proteomes" id="UP000318297"/>
    </source>
</evidence>
<evidence type="ECO:0000259" key="2">
    <source>
        <dbReference type="PROSITE" id="PS51084"/>
    </source>
</evidence>
<organism evidence="3 4">
    <name type="scientific">Rudaeicoccus suwonensis</name>
    <dbReference type="NCBI Taxonomy" id="657409"/>
    <lineage>
        <taxon>Bacteria</taxon>
        <taxon>Bacillati</taxon>
        <taxon>Actinomycetota</taxon>
        <taxon>Actinomycetes</taxon>
        <taxon>Micrococcales</taxon>
        <taxon>Dermacoccaceae</taxon>
        <taxon>Rudaeicoccus</taxon>
    </lineage>
</organism>
<dbReference type="Pfam" id="PF01230">
    <property type="entry name" value="HIT"/>
    <property type="match status" value="1"/>
</dbReference>
<feature type="short sequence motif" description="Histidine triad motif" evidence="1">
    <location>
        <begin position="99"/>
        <end position="103"/>
    </location>
</feature>
<dbReference type="PANTHER" id="PTHR46648:SF1">
    <property type="entry name" value="ADENOSINE 5'-MONOPHOSPHORAMIDASE HNT1"/>
    <property type="match status" value="1"/>
</dbReference>